<dbReference type="InterPro" id="IPR002611">
    <property type="entry name" value="IstB_ATP-bd"/>
</dbReference>
<sequence>MARSVSDLGPHLDRKFGVIGRQPARCDTHGEYSAVMLRAGGVSGCPICASDKRDMEELERKRFQFRTLQHDAAKIPKRFTDKSFASFVVSSPAQQVALDACMEYVDNFSKHKRQGRCMLLLGKVGTGKTHLATSAVSALINEQLVKAIYRTVGSVIGDIKATYSDKSGETEAHIMRELIGADLLVLDEVGATKQSEFELATLFSIINGRYEQGRPMIIVSNLSPAELNDALGVRCVDRIRENGCIGVAFEWESQRGKEGF</sequence>
<keyword evidence="3" id="KW-1185">Reference proteome</keyword>
<dbReference type="InterPro" id="IPR027417">
    <property type="entry name" value="P-loop_NTPase"/>
</dbReference>
<dbReference type="GO" id="GO:0006260">
    <property type="term" value="P:DNA replication"/>
    <property type="evidence" value="ECO:0007669"/>
    <property type="project" value="TreeGrafter"/>
</dbReference>
<dbReference type="SUPFAM" id="SSF52540">
    <property type="entry name" value="P-loop containing nucleoside triphosphate hydrolases"/>
    <property type="match status" value="1"/>
</dbReference>
<evidence type="ECO:0000313" key="2">
    <source>
        <dbReference type="EMBL" id="KQB54798.1"/>
    </source>
</evidence>
<accession>A0A0Q0X4F9</accession>
<dbReference type="Proteomes" id="UP000050342">
    <property type="component" value="Unassembled WGS sequence"/>
</dbReference>
<dbReference type="PANTHER" id="PTHR30050">
    <property type="entry name" value="CHROMOSOMAL REPLICATION INITIATOR PROTEIN DNAA"/>
    <property type="match status" value="1"/>
</dbReference>
<reference evidence="2 3" key="1">
    <citation type="submission" date="2015-10" db="EMBL/GenBank/DDBJ databases">
        <title>Pseudomonas helleri sp. nov. and Pseudomonas weihenstephanensis sp. nov., isolated from raw cows milk.</title>
        <authorList>
            <person name="Von Neubeck M."/>
            <person name="Huptas C."/>
            <person name="Wenning M."/>
            <person name="Scherer S."/>
        </authorList>
    </citation>
    <scope>NUCLEOTIDE SEQUENCE [LARGE SCALE GENOMIC DNA]</scope>
    <source>
        <strain evidence="2 3">BSTT44</strain>
    </source>
</reference>
<dbReference type="RefSeq" id="WP_055101820.1">
    <property type="nucleotide sequence ID" value="NZ_LLWH01000047.1"/>
</dbReference>
<keyword evidence="2" id="KW-0067">ATP-binding</keyword>
<keyword evidence="2" id="KW-0547">Nucleotide-binding</keyword>
<dbReference type="SMART" id="SM00382">
    <property type="entry name" value="AAA"/>
    <property type="match status" value="1"/>
</dbReference>
<organism evidence="2 3">
    <name type="scientific">Pseudomonas endophytica</name>
    <dbReference type="NCBI Taxonomy" id="1563157"/>
    <lineage>
        <taxon>Bacteria</taxon>
        <taxon>Pseudomonadati</taxon>
        <taxon>Pseudomonadota</taxon>
        <taxon>Gammaproteobacteria</taxon>
        <taxon>Pseudomonadales</taxon>
        <taxon>Pseudomonadaceae</taxon>
        <taxon>Pseudomonas</taxon>
    </lineage>
</organism>
<evidence type="ECO:0000313" key="3">
    <source>
        <dbReference type="Proteomes" id="UP000050342"/>
    </source>
</evidence>
<comment type="caution">
    <text evidence="2">The sequence shown here is derived from an EMBL/GenBank/DDBJ whole genome shotgun (WGS) entry which is preliminary data.</text>
</comment>
<feature type="domain" description="AAA+ ATPase" evidence="1">
    <location>
        <begin position="114"/>
        <end position="240"/>
    </location>
</feature>
<gene>
    <name evidence="2" type="ORF">AQS70_20660</name>
</gene>
<dbReference type="InterPro" id="IPR003593">
    <property type="entry name" value="AAA+_ATPase"/>
</dbReference>
<dbReference type="AlphaFoldDB" id="A0A0Q0X4F9"/>
<dbReference type="Gene3D" id="3.40.50.300">
    <property type="entry name" value="P-loop containing nucleotide triphosphate hydrolases"/>
    <property type="match status" value="1"/>
</dbReference>
<dbReference type="GO" id="GO:0005524">
    <property type="term" value="F:ATP binding"/>
    <property type="evidence" value="ECO:0007669"/>
    <property type="project" value="UniProtKB-KW"/>
</dbReference>
<dbReference type="EMBL" id="LLWH01000047">
    <property type="protein sequence ID" value="KQB54798.1"/>
    <property type="molecule type" value="Genomic_DNA"/>
</dbReference>
<dbReference type="STRING" id="1563157.AQS70_20660"/>
<dbReference type="CDD" id="cd00009">
    <property type="entry name" value="AAA"/>
    <property type="match status" value="1"/>
</dbReference>
<dbReference type="OrthoDB" id="5956003at2"/>
<protein>
    <submittedName>
        <fullName evidence="2">ATP-binding protein</fullName>
    </submittedName>
</protein>
<dbReference type="Pfam" id="PF01695">
    <property type="entry name" value="IstB_IS21"/>
    <property type="match status" value="1"/>
</dbReference>
<proteinExistence type="predicted"/>
<evidence type="ECO:0000259" key="1">
    <source>
        <dbReference type="SMART" id="SM00382"/>
    </source>
</evidence>
<dbReference type="PANTHER" id="PTHR30050:SF4">
    <property type="entry name" value="ATP-BINDING PROTEIN RV3427C IN INSERTION SEQUENCE-RELATED"/>
    <property type="match status" value="1"/>
</dbReference>
<name>A0A0Q0X4F9_9PSED</name>